<keyword evidence="2" id="KW-1185">Reference proteome</keyword>
<evidence type="ECO:0000313" key="1">
    <source>
        <dbReference type="EMBL" id="GMH29417.1"/>
    </source>
</evidence>
<dbReference type="Proteomes" id="UP001279734">
    <property type="component" value="Unassembled WGS sequence"/>
</dbReference>
<organism evidence="1 2">
    <name type="scientific">Nepenthes gracilis</name>
    <name type="common">Slender pitcher plant</name>
    <dbReference type="NCBI Taxonomy" id="150966"/>
    <lineage>
        <taxon>Eukaryota</taxon>
        <taxon>Viridiplantae</taxon>
        <taxon>Streptophyta</taxon>
        <taxon>Embryophyta</taxon>
        <taxon>Tracheophyta</taxon>
        <taxon>Spermatophyta</taxon>
        <taxon>Magnoliopsida</taxon>
        <taxon>eudicotyledons</taxon>
        <taxon>Gunneridae</taxon>
        <taxon>Pentapetalae</taxon>
        <taxon>Caryophyllales</taxon>
        <taxon>Nepenthaceae</taxon>
        <taxon>Nepenthes</taxon>
    </lineage>
</organism>
<accession>A0AAD3TIH6</accession>
<reference evidence="1" key="1">
    <citation type="submission" date="2023-05" db="EMBL/GenBank/DDBJ databases">
        <title>Nepenthes gracilis genome sequencing.</title>
        <authorList>
            <person name="Fukushima K."/>
        </authorList>
    </citation>
    <scope>NUCLEOTIDE SEQUENCE</scope>
    <source>
        <strain evidence="1">SING2019-196</strain>
    </source>
</reference>
<dbReference type="EMBL" id="BSYO01000036">
    <property type="protein sequence ID" value="GMH29417.1"/>
    <property type="molecule type" value="Genomic_DNA"/>
</dbReference>
<protein>
    <submittedName>
        <fullName evidence="1">Uncharacterized protein</fullName>
    </submittedName>
</protein>
<gene>
    <name evidence="1" type="ORF">Nepgr_031260</name>
</gene>
<dbReference type="AlphaFoldDB" id="A0AAD3TIH6"/>
<sequence>MELIPVEANAVISPEGLTAKAVINCHLKPKCSSSHLNKAASTSKSPSCDDHDHCSAALATCGDHGDNCSSIVRVAAGYDVDQRWFR</sequence>
<comment type="caution">
    <text evidence="1">The sequence shown here is derived from an EMBL/GenBank/DDBJ whole genome shotgun (WGS) entry which is preliminary data.</text>
</comment>
<proteinExistence type="predicted"/>
<name>A0AAD3TIH6_NEPGR</name>
<evidence type="ECO:0000313" key="2">
    <source>
        <dbReference type="Proteomes" id="UP001279734"/>
    </source>
</evidence>